<organism evidence="1 2">
    <name type="scientific">Comamonas odontotermitis</name>
    <dbReference type="NCBI Taxonomy" id="379895"/>
    <lineage>
        <taxon>Bacteria</taxon>
        <taxon>Pseudomonadati</taxon>
        <taxon>Pseudomonadota</taxon>
        <taxon>Betaproteobacteria</taxon>
        <taxon>Burkholderiales</taxon>
        <taxon>Comamonadaceae</taxon>
        <taxon>Comamonas</taxon>
    </lineage>
</organism>
<evidence type="ECO:0000313" key="1">
    <source>
        <dbReference type="EMBL" id="MBB6579837.1"/>
    </source>
</evidence>
<keyword evidence="2" id="KW-1185">Reference proteome</keyword>
<proteinExistence type="predicted"/>
<dbReference type="EMBL" id="JACHKZ010000040">
    <property type="protein sequence ID" value="MBB6579837.1"/>
    <property type="molecule type" value="Genomic_DNA"/>
</dbReference>
<protein>
    <submittedName>
        <fullName evidence="1">Uncharacterized protein</fullName>
    </submittedName>
</protein>
<accession>A0ABR6RKY2</accession>
<reference evidence="1 2" key="1">
    <citation type="submission" date="2020-08" db="EMBL/GenBank/DDBJ databases">
        <title>Functional genomics of gut bacteria from endangered species of beetles.</title>
        <authorList>
            <person name="Carlos-Shanley C."/>
        </authorList>
    </citation>
    <scope>NUCLEOTIDE SEQUENCE [LARGE SCALE GENOMIC DNA]</scope>
    <source>
        <strain evidence="1 2">S00124</strain>
    </source>
</reference>
<sequence>MIHEARQATGLQLFAIGSRFLNVSYKTGYILSLRSVHAGPFVGLRWSLNLFLHGF</sequence>
<dbReference type="Proteomes" id="UP000562492">
    <property type="component" value="Unassembled WGS sequence"/>
</dbReference>
<evidence type="ECO:0000313" key="2">
    <source>
        <dbReference type="Proteomes" id="UP000562492"/>
    </source>
</evidence>
<gene>
    <name evidence="1" type="ORF">HNP33_003953</name>
</gene>
<comment type="caution">
    <text evidence="1">The sequence shown here is derived from an EMBL/GenBank/DDBJ whole genome shotgun (WGS) entry which is preliminary data.</text>
</comment>
<name>A0ABR6RKY2_9BURK</name>